<dbReference type="InterPro" id="IPR051906">
    <property type="entry name" value="TolC-like"/>
</dbReference>
<evidence type="ECO:0000256" key="4">
    <source>
        <dbReference type="ARBA" id="ARBA00023136"/>
    </source>
</evidence>
<sequence length="405" mass="46566">MIGVTSSGKSQTILQQHLQKLLFNHQGIKVIEIQQLAAQKQAGMVGYLPDPEVGLGIFALPVETRLGAQRFRFSVSQALPWKGTLKQQRVIAQKQAKVVATRIPVLQNRLIWQFKKSYYPLYMLRQDSLLYVKYLDILSVYQKLTRQKYETGKASMVDIIRVRTETRQINTQLQLLSLKCQEFTEALKGLLFLEGNQVIAVDDSLGSPKRLLINSPGIFVDSAYQSNPQFGVWESQAQLLESKHWMTQLMSKPTIKFGLDYINVSARSEVDIPQNGRDALMGRVGVKIPLNQKTYRVERQQIRIQQEELKLKASVLKNNLRSRFQQLLVSYELTQTQLRLYKQQITDVQEAIRIQSTTFASSGKGFEEVLRFQQQILKYELARNKVLLKQFMIKAEIEMLLGKTQ</sequence>
<dbReference type="Gene3D" id="1.20.1600.10">
    <property type="entry name" value="Outer membrane efflux proteins (OEP)"/>
    <property type="match status" value="1"/>
</dbReference>
<dbReference type="EMBL" id="AAWS01000009">
    <property type="protein sequence ID" value="EAY29837.1"/>
    <property type="molecule type" value="Genomic_DNA"/>
</dbReference>
<evidence type="ECO:0000256" key="5">
    <source>
        <dbReference type="ARBA" id="ARBA00023237"/>
    </source>
</evidence>
<keyword evidence="5" id="KW-0998">Cell outer membrane</keyword>
<comment type="caution">
    <text evidence="6">The sequence shown here is derived from an EMBL/GenBank/DDBJ whole genome shotgun (WGS) entry which is preliminary data.</text>
</comment>
<evidence type="ECO:0000256" key="3">
    <source>
        <dbReference type="ARBA" id="ARBA00022692"/>
    </source>
</evidence>
<dbReference type="GO" id="GO:0015288">
    <property type="term" value="F:porin activity"/>
    <property type="evidence" value="ECO:0007669"/>
    <property type="project" value="TreeGrafter"/>
</dbReference>
<dbReference type="Proteomes" id="UP000004095">
    <property type="component" value="Unassembled WGS sequence"/>
</dbReference>
<name>A1ZIG9_MICM2</name>
<keyword evidence="4" id="KW-0472">Membrane</keyword>
<dbReference type="GO" id="GO:0009279">
    <property type="term" value="C:cell outer membrane"/>
    <property type="evidence" value="ECO:0007669"/>
    <property type="project" value="UniProtKB-SubCell"/>
</dbReference>
<dbReference type="PANTHER" id="PTHR30026:SF20">
    <property type="entry name" value="OUTER MEMBRANE PROTEIN TOLC"/>
    <property type="match status" value="1"/>
</dbReference>
<evidence type="ECO:0000256" key="1">
    <source>
        <dbReference type="ARBA" id="ARBA00004442"/>
    </source>
</evidence>
<dbReference type="SUPFAM" id="SSF56954">
    <property type="entry name" value="Outer membrane efflux proteins (OEP)"/>
    <property type="match status" value="1"/>
</dbReference>
<accession>A1ZIG9</accession>
<evidence type="ECO:0000313" key="6">
    <source>
        <dbReference type="EMBL" id="EAY29837.1"/>
    </source>
</evidence>
<evidence type="ECO:0000313" key="7">
    <source>
        <dbReference type="Proteomes" id="UP000004095"/>
    </source>
</evidence>
<reference evidence="6 7" key="1">
    <citation type="submission" date="2007-01" db="EMBL/GenBank/DDBJ databases">
        <authorList>
            <person name="Haygood M."/>
            <person name="Podell S."/>
            <person name="Anderson C."/>
            <person name="Hopkinson B."/>
            <person name="Roe K."/>
            <person name="Barbeau K."/>
            <person name="Gaasterland T."/>
            <person name="Ferriera S."/>
            <person name="Johnson J."/>
            <person name="Kravitz S."/>
            <person name="Beeson K."/>
            <person name="Sutton G."/>
            <person name="Rogers Y.-H."/>
            <person name="Friedman R."/>
            <person name="Frazier M."/>
            <person name="Venter J.C."/>
        </authorList>
    </citation>
    <scope>NUCLEOTIDE SEQUENCE [LARGE SCALE GENOMIC DNA]</scope>
    <source>
        <strain evidence="6 7">ATCC 23134</strain>
    </source>
</reference>
<evidence type="ECO:0000256" key="2">
    <source>
        <dbReference type="ARBA" id="ARBA00022452"/>
    </source>
</evidence>
<dbReference type="AlphaFoldDB" id="A1ZIG9"/>
<keyword evidence="7" id="KW-1185">Reference proteome</keyword>
<evidence type="ECO:0008006" key="8">
    <source>
        <dbReference type="Google" id="ProtNLM"/>
    </source>
</evidence>
<protein>
    <recommendedName>
        <fullName evidence="8">Outer membrane efflux protein</fullName>
    </recommendedName>
</protein>
<dbReference type="eggNOG" id="COG1538">
    <property type="taxonomic scope" value="Bacteria"/>
</dbReference>
<keyword evidence="3" id="KW-0812">Transmembrane</keyword>
<proteinExistence type="predicted"/>
<comment type="subcellular location">
    <subcellularLocation>
        <location evidence="1">Cell outer membrane</location>
    </subcellularLocation>
</comment>
<dbReference type="GO" id="GO:0015562">
    <property type="term" value="F:efflux transmembrane transporter activity"/>
    <property type="evidence" value="ECO:0007669"/>
    <property type="project" value="InterPro"/>
</dbReference>
<gene>
    <name evidence="6" type="ORF">M23134_05710</name>
</gene>
<keyword evidence="2" id="KW-1134">Transmembrane beta strand</keyword>
<organism evidence="6 7">
    <name type="scientific">Microscilla marina ATCC 23134</name>
    <dbReference type="NCBI Taxonomy" id="313606"/>
    <lineage>
        <taxon>Bacteria</taxon>
        <taxon>Pseudomonadati</taxon>
        <taxon>Bacteroidota</taxon>
        <taxon>Cytophagia</taxon>
        <taxon>Cytophagales</taxon>
        <taxon>Microscillaceae</taxon>
        <taxon>Microscilla</taxon>
    </lineage>
</organism>
<dbReference type="PANTHER" id="PTHR30026">
    <property type="entry name" value="OUTER MEMBRANE PROTEIN TOLC"/>
    <property type="match status" value="1"/>
</dbReference>
<dbReference type="GO" id="GO:1990281">
    <property type="term" value="C:efflux pump complex"/>
    <property type="evidence" value="ECO:0007669"/>
    <property type="project" value="TreeGrafter"/>
</dbReference>